<keyword evidence="2" id="KW-1185">Reference proteome</keyword>
<protein>
    <recommendedName>
        <fullName evidence="3">Secreted protein</fullName>
    </recommendedName>
</protein>
<evidence type="ECO:0000313" key="1">
    <source>
        <dbReference type="EMBL" id="GAA3578283.1"/>
    </source>
</evidence>
<comment type="caution">
    <text evidence="1">The sequence shown here is derived from an EMBL/GenBank/DDBJ whole genome shotgun (WGS) entry which is preliminary data.</text>
</comment>
<reference evidence="2" key="1">
    <citation type="journal article" date="2019" name="Int. J. Syst. Evol. Microbiol.">
        <title>The Global Catalogue of Microorganisms (GCM) 10K type strain sequencing project: providing services to taxonomists for standard genome sequencing and annotation.</title>
        <authorList>
            <consortium name="The Broad Institute Genomics Platform"/>
            <consortium name="The Broad Institute Genome Sequencing Center for Infectious Disease"/>
            <person name="Wu L."/>
            <person name="Ma J."/>
        </authorList>
    </citation>
    <scope>NUCLEOTIDE SEQUENCE [LARGE SCALE GENOMIC DNA]</scope>
    <source>
        <strain evidence="2">JCM 17656</strain>
    </source>
</reference>
<gene>
    <name evidence="1" type="ORF">GCM10022295_69640</name>
</gene>
<organism evidence="1 2">
    <name type="scientific">Streptomyces osmaniensis</name>
    <dbReference type="NCBI Taxonomy" id="593134"/>
    <lineage>
        <taxon>Bacteria</taxon>
        <taxon>Bacillati</taxon>
        <taxon>Actinomycetota</taxon>
        <taxon>Actinomycetes</taxon>
        <taxon>Kitasatosporales</taxon>
        <taxon>Streptomycetaceae</taxon>
        <taxon>Streptomyces</taxon>
    </lineage>
</organism>
<dbReference type="Proteomes" id="UP001500707">
    <property type="component" value="Unassembled WGS sequence"/>
</dbReference>
<proteinExistence type="predicted"/>
<evidence type="ECO:0000313" key="2">
    <source>
        <dbReference type="Proteomes" id="UP001500707"/>
    </source>
</evidence>
<evidence type="ECO:0008006" key="3">
    <source>
        <dbReference type="Google" id="ProtNLM"/>
    </source>
</evidence>
<sequence length="121" mass="12433">MVPLSLARENEDRFYLERTTMKNLKAAAVVAGSIAIAGAAVPASAVDMSGQGLVDNGKTVARSLPTAAKLPTGYVGNNVKRTADKVKTGVKDSGMVKTPVFGGTLPNPVDGQLLGGLPLNR</sequence>
<name>A0ABP6Y9S7_9ACTN</name>
<accession>A0ABP6Y9S7</accession>
<dbReference type="EMBL" id="BAABCE010000016">
    <property type="protein sequence ID" value="GAA3578283.1"/>
    <property type="molecule type" value="Genomic_DNA"/>
</dbReference>